<reference evidence="2" key="1">
    <citation type="submission" date="2019-08" db="EMBL/GenBank/DDBJ databases">
        <authorList>
            <person name="Kucharzyk K."/>
            <person name="Murdoch R.W."/>
            <person name="Higgins S."/>
            <person name="Loffler F."/>
        </authorList>
    </citation>
    <scope>NUCLEOTIDE SEQUENCE</scope>
</reference>
<dbReference type="PANTHER" id="PTHR11496">
    <property type="entry name" value="ALCOHOL DEHYDROGENASE"/>
    <property type="match status" value="1"/>
</dbReference>
<dbReference type="AlphaFoldDB" id="A0A645IPG5"/>
<dbReference type="InterPro" id="IPR039697">
    <property type="entry name" value="Alcohol_dehydrogenase_Fe"/>
</dbReference>
<dbReference type="EMBL" id="VSSQ01119165">
    <property type="protein sequence ID" value="MPN52762.1"/>
    <property type="molecule type" value="Genomic_DNA"/>
</dbReference>
<dbReference type="Pfam" id="PF25137">
    <property type="entry name" value="ADH_Fe_C"/>
    <property type="match status" value="1"/>
</dbReference>
<feature type="domain" description="Fe-containing alcohol dehydrogenase-like C-terminal" evidence="1">
    <location>
        <begin position="2"/>
        <end position="133"/>
    </location>
</feature>
<dbReference type="PANTHER" id="PTHR11496:SF102">
    <property type="entry name" value="ALCOHOL DEHYDROGENASE 4"/>
    <property type="match status" value="1"/>
</dbReference>
<sequence>MENLPAAIADGSDMTARRNMAVAATFGGMVIRFKPTGLPHLASFSWFGKLEHGVAVAMLLPECWRYYLGNPAVAERTMRLSGLFPGETPDGVIRSYRRFLDRLGIPAALRDCPGITPELLAATAKSGAQNKMKLEGAPLPVPVEKSERILGEILQKTYAGQPAT</sequence>
<name>A0A645IPG5_9ZZZZ</name>
<organism evidence="2">
    <name type="scientific">bioreactor metagenome</name>
    <dbReference type="NCBI Taxonomy" id="1076179"/>
    <lineage>
        <taxon>unclassified sequences</taxon>
        <taxon>metagenomes</taxon>
        <taxon>ecological metagenomes</taxon>
    </lineage>
</organism>
<accession>A0A645IPG5</accession>
<dbReference type="Gene3D" id="1.20.1090.10">
    <property type="entry name" value="Dehydroquinate synthase-like - alpha domain"/>
    <property type="match status" value="1"/>
</dbReference>
<gene>
    <name evidence="2" type="ORF">SDC9_200425</name>
</gene>
<protein>
    <recommendedName>
        <fullName evidence="1">Fe-containing alcohol dehydrogenase-like C-terminal domain-containing protein</fullName>
    </recommendedName>
</protein>
<proteinExistence type="predicted"/>
<evidence type="ECO:0000259" key="1">
    <source>
        <dbReference type="Pfam" id="PF25137"/>
    </source>
</evidence>
<evidence type="ECO:0000313" key="2">
    <source>
        <dbReference type="EMBL" id="MPN52762.1"/>
    </source>
</evidence>
<dbReference type="InterPro" id="IPR056798">
    <property type="entry name" value="ADH_Fe_C"/>
</dbReference>
<comment type="caution">
    <text evidence="2">The sequence shown here is derived from an EMBL/GenBank/DDBJ whole genome shotgun (WGS) entry which is preliminary data.</text>
</comment>
<dbReference type="GO" id="GO:0004022">
    <property type="term" value="F:alcohol dehydrogenase (NAD+) activity"/>
    <property type="evidence" value="ECO:0007669"/>
    <property type="project" value="TreeGrafter"/>
</dbReference>
<dbReference type="SUPFAM" id="SSF56796">
    <property type="entry name" value="Dehydroquinate synthase-like"/>
    <property type="match status" value="1"/>
</dbReference>